<dbReference type="EMBL" id="QFNY01000089">
    <property type="protein sequence ID" value="PZP01153.1"/>
    <property type="molecule type" value="Genomic_DNA"/>
</dbReference>
<dbReference type="InterPro" id="IPR007612">
    <property type="entry name" value="LOR"/>
</dbReference>
<dbReference type="InterPro" id="IPR025659">
    <property type="entry name" value="Tubby-like_C"/>
</dbReference>
<evidence type="ECO:0000256" key="1">
    <source>
        <dbReference type="ARBA" id="ARBA00005437"/>
    </source>
</evidence>
<organism evidence="2 3">
    <name type="scientific">Corynebacterium urealyticum</name>
    <dbReference type="NCBI Taxonomy" id="43771"/>
    <lineage>
        <taxon>Bacteria</taxon>
        <taxon>Bacillati</taxon>
        <taxon>Actinomycetota</taxon>
        <taxon>Actinomycetes</taxon>
        <taxon>Mycobacteriales</taxon>
        <taxon>Corynebacteriaceae</taxon>
        <taxon>Corynebacterium</taxon>
    </lineage>
</organism>
<dbReference type="SUPFAM" id="SSF54518">
    <property type="entry name" value="Tubby C-terminal domain-like"/>
    <property type="match status" value="1"/>
</dbReference>
<proteinExistence type="inferred from homology"/>
<evidence type="ECO:0000313" key="3">
    <source>
        <dbReference type="Proteomes" id="UP000249451"/>
    </source>
</evidence>
<dbReference type="Pfam" id="PF04525">
    <property type="entry name" value="LOR"/>
    <property type="match status" value="1"/>
</dbReference>
<protein>
    <submittedName>
        <fullName evidence="2">Scramblase</fullName>
    </submittedName>
</protein>
<accession>A0A2W5B5R4</accession>
<gene>
    <name evidence="2" type="ORF">DI609_04840</name>
</gene>
<comment type="caution">
    <text evidence="2">The sequence shown here is derived from an EMBL/GenBank/DDBJ whole genome shotgun (WGS) entry which is preliminary data.</text>
</comment>
<sequence length="193" mass="21403">MVPKLLTTNNLVISQTKSFMQDQFLIADEQGVPVGTIVQSASLKDMFFKASRSLEVAFTDDQGNPQQPLMVISDPPNLVRDTYEVHLPGVEKPMAVVTKHFALLKTRLTMEMEGFADIDIEGDFWDWNITITSQGQPLAQVRNQFSGVGRYLTGKNTYHLSIAEGLDPQQHAGLIGAVMCMDMLRTKAQQSDG</sequence>
<name>A0A2W5B5R4_9CORY</name>
<dbReference type="InterPro" id="IPR038595">
    <property type="entry name" value="LOR_sf"/>
</dbReference>
<dbReference type="AlphaFoldDB" id="A0A2W5B5R4"/>
<evidence type="ECO:0000313" key="2">
    <source>
        <dbReference type="EMBL" id="PZP01153.1"/>
    </source>
</evidence>
<dbReference type="Proteomes" id="UP000249451">
    <property type="component" value="Unassembled WGS sequence"/>
</dbReference>
<dbReference type="Gene3D" id="2.40.160.200">
    <property type="entry name" value="LURP1-related"/>
    <property type="match status" value="1"/>
</dbReference>
<reference evidence="2 3" key="1">
    <citation type="submission" date="2017-11" db="EMBL/GenBank/DDBJ databases">
        <title>Infants hospitalized years apart are colonized by the same room-sourced microbial strains.</title>
        <authorList>
            <person name="Brooks B."/>
            <person name="Olm M.R."/>
            <person name="Firek B.A."/>
            <person name="Baker R."/>
            <person name="Thomas B.C."/>
            <person name="Morowitz M.J."/>
            <person name="Banfield J.F."/>
        </authorList>
    </citation>
    <scope>NUCLEOTIDE SEQUENCE [LARGE SCALE GENOMIC DNA]</scope>
    <source>
        <strain evidence="2">S2_012_000_R3_87</strain>
    </source>
</reference>
<comment type="similarity">
    <text evidence="1">Belongs to the LOR family.</text>
</comment>